<organism evidence="1 2">
    <name type="scientific">Puccinia graminis f. sp. tritici (strain CRL 75-36-700-3 / race SCCL)</name>
    <name type="common">Black stem rust fungus</name>
    <dbReference type="NCBI Taxonomy" id="418459"/>
    <lineage>
        <taxon>Eukaryota</taxon>
        <taxon>Fungi</taxon>
        <taxon>Dikarya</taxon>
        <taxon>Basidiomycota</taxon>
        <taxon>Pucciniomycotina</taxon>
        <taxon>Pucciniomycetes</taxon>
        <taxon>Pucciniales</taxon>
        <taxon>Pucciniaceae</taxon>
        <taxon>Puccinia</taxon>
    </lineage>
</organism>
<reference key="1">
    <citation type="submission" date="2007-01" db="EMBL/GenBank/DDBJ databases">
        <title>The Genome Sequence of Puccinia graminis f. sp. tritici Strain CRL 75-36-700-3.</title>
        <authorList>
            <consortium name="The Broad Institute Genome Sequencing Platform"/>
            <person name="Birren B."/>
            <person name="Lander E."/>
            <person name="Galagan J."/>
            <person name="Nusbaum C."/>
            <person name="Devon K."/>
            <person name="Cuomo C."/>
            <person name="Jaffe D."/>
            <person name="Butler J."/>
            <person name="Alvarez P."/>
            <person name="Gnerre S."/>
            <person name="Grabherr M."/>
            <person name="Mauceli E."/>
            <person name="Brockman W."/>
            <person name="Young S."/>
            <person name="LaButti K."/>
            <person name="Sykes S."/>
            <person name="DeCaprio D."/>
            <person name="Crawford M."/>
            <person name="Koehrsen M."/>
            <person name="Engels R."/>
            <person name="Montgomery P."/>
            <person name="Pearson M."/>
            <person name="Howarth C."/>
            <person name="Larson L."/>
            <person name="White J."/>
            <person name="Zeng Q."/>
            <person name="Kodira C."/>
            <person name="Yandava C."/>
            <person name="Alvarado L."/>
            <person name="O'Leary S."/>
            <person name="Szabo L."/>
            <person name="Dean R."/>
            <person name="Schein J."/>
        </authorList>
    </citation>
    <scope>NUCLEOTIDE SEQUENCE</scope>
    <source>
        <strain>CRL 75-36-700-3</strain>
    </source>
</reference>
<dbReference type="VEuPathDB" id="FungiDB:PGTG_11640"/>
<gene>
    <name evidence="1" type="ORF">PGTG_11640</name>
</gene>
<accession>E3KNK9</accession>
<evidence type="ECO:0000313" key="1">
    <source>
        <dbReference type="EMBL" id="EFP85884.1"/>
    </source>
</evidence>
<evidence type="ECO:0000313" key="2">
    <source>
        <dbReference type="Proteomes" id="UP000008783"/>
    </source>
</evidence>
<protein>
    <submittedName>
        <fullName evidence="1">Uncharacterized protein</fullName>
    </submittedName>
</protein>
<dbReference type="InParanoid" id="E3KNK9"/>
<dbReference type="KEGG" id="pgr:PGTG_11640"/>
<dbReference type="RefSeq" id="XP_003330303.1">
    <property type="nucleotide sequence ID" value="XM_003330255.1"/>
</dbReference>
<proteinExistence type="predicted"/>
<sequence>MTSISYLYSSPDLINYFKETIKNIETVVSQMEEETVEDNPTKDRRAIDLANAVQIKQIQEQIASYCAKRHVLDSLVPDALVIWNICRVRLGRDPIRIASWAPITASSTPSMGSLATKK</sequence>
<dbReference type="HOGENOM" id="CLU_167736_0_0_1"/>
<name>E3KNK9_PUCGT</name>
<dbReference type="EMBL" id="DS178297">
    <property type="protein sequence ID" value="EFP85884.1"/>
    <property type="molecule type" value="Genomic_DNA"/>
</dbReference>
<dbReference type="GeneID" id="10544466"/>
<keyword evidence="2" id="KW-1185">Reference proteome</keyword>
<dbReference type="Proteomes" id="UP000008783">
    <property type="component" value="Unassembled WGS sequence"/>
</dbReference>
<dbReference type="AlphaFoldDB" id="E3KNK9"/>
<reference evidence="2" key="2">
    <citation type="journal article" date="2011" name="Proc. Natl. Acad. Sci. U.S.A.">
        <title>Obligate biotrophy features unraveled by the genomic analysis of rust fungi.</title>
        <authorList>
            <person name="Duplessis S."/>
            <person name="Cuomo C.A."/>
            <person name="Lin Y.-C."/>
            <person name="Aerts A."/>
            <person name="Tisserant E."/>
            <person name="Veneault-Fourrey C."/>
            <person name="Joly D.L."/>
            <person name="Hacquard S."/>
            <person name="Amselem J."/>
            <person name="Cantarel B.L."/>
            <person name="Chiu R."/>
            <person name="Coutinho P.M."/>
            <person name="Feau N."/>
            <person name="Field M."/>
            <person name="Frey P."/>
            <person name="Gelhaye E."/>
            <person name="Goldberg J."/>
            <person name="Grabherr M.G."/>
            <person name="Kodira C.D."/>
            <person name="Kohler A."/>
            <person name="Kuees U."/>
            <person name="Lindquist E.A."/>
            <person name="Lucas S.M."/>
            <person name="Mago R."/>
            <person name="Mauceli E."/>
            <person name="Morin E."/>
            <person name="Murat C."/>
            <person name="Pangilinan J.L."/>
            <person name="Park R."/>
            <person name="Pearson M."/>
            <person name="Quesneville H."/>
            <person name="Rouhier N."/>
            <person name="Sakthikumar S."/>
            <person name="Salamov A.A."/>
            <person name="Schmutz J."/>
            <person name="Selles B."/>
            <person name="Shapiro H."/>
            <person name="Tanguay P."/>
            <person name="Tuskan G.A."/>
            <person name="Henrissat B."/>
            <person name="Van de Peer Y."/>
            <person name="Rouze P."/>
            <person name="Ellis J.G."/>
            <person name="Dodds P.N."/>
            <person name="Schein J.E."/>
            <person name="Zhong S."/>
            <person name="Hamelin R.C."/>
            <person name="Grigoriev I.V."/>
            <person name="Szabo L.J."/>
            <person name="Martin F."/>
        </authorList>
    </citation>
    <scope>NUCLEOTIDE SEQUENCE [LARGE SCALE GENOMIC DNA]</scope>
    <source>
        <strain evidence="2">CRL 75-36-700-3 / race SCCL</strain>
    </source>
</reference>